<dbReference type="OrthoDB" id="4844175at2759"/>
<evidence type="ECO:0000256" key="1">
    <source>
        <dbReference type="SAM" id="MobiDB-lite"/>
    </source>
</evidence>
<evidence type="ECO:0000313" key="3">
    <source>
        <dbReference type="Proteomes" id="UP000014480"/>
    </source>
</evidence>
<proteinExistence type="predicted"/>
<name>N4VXP4_COLOR</name>
<organism evidence="2 3">
    <name type="scientific">Colletotrichum orbiculare (strain 104-T / ATCC 96160 / CBS 514.97 / LARS 414 / MAFF 240422)</name>
    <name type="common">Cucumber anthracnose fungus</name>
    <name type="synonym">Colletotrichum lagenarium</name>
    <dbReference type="NCBI Taxonomy" id="1213857"/>
    <lineage>
        <taxon>Eukaryota</taxon>
        <taxon>Fungi</taxon>
        <taxon>Dikarya</taxon>
        <taxon>Ascomycota</taxon>
        <taxon>Pezizomycotina</taxon>
        <taxon>Sordariomycetes</taxon>
        <taxon>Hypocreomycetidae</taxon>
        <taxon>Glomerellales</taxon>
        <taxon>Glomerellaceae</taxon>
        <taxon>Colletotrichum</taxon>
        <taxon>Colletotrichum orbiculare species complex</taxon>
    </lineage>
</organism>
<feature type="region of interest" description="Disordered" evidence="1">
    <location>
        <begin position="1"/>
        <end position="85"/>
    </location>
</feature>
<dbReference type="EMBL" id="AMCV02000001">
    <property type="protein sequence ID" value="TDZ27008.1"/>
    <property type="molecule type" value="Genomic_DNA"/>
</dbReference>
<accession>N4VXP4</accession>
<dbReference type="eggNOG" id="ENOG502T4K2">
    <property type="taxonomic scope" value="Eukaryota"/>
</dbReference>
<reference evidence="3" key="2">
    <citation type="journal article" date="2019" name="Mol. Plant Microbe Interact.">
        <title>Genome sequence resources for four phytopathogenic fungi from the Colletotrichum orbiculare species complex.</title>
        <authorList>
            <person name="Gan P."/>
            <person name="Tsushima A."/>
            <person name="Narusaka M."/>
            <person name="Narusaka Y."/>
            <person name="Takano Y."/>
            <person name="Kubo Y."/>
            <person name="Shirasu K."/>
        </authorList>
    </citation>
    <scope>GENOME REANNOTATION</scope>
    <source>
        <strain evidence="3">104-T / ATCC 96160 / CBS 514.97 / LARS 414 / MAFF 240422</strain>
    </source>
</reference>
<dbReference type="HOGENOM" id="CLU_187037_0_0_1"/>
<feature type="compositionally biased region" description="Polar residues" evidence="1">
    <location>
        <begin position="1"/>
        <end position="46"/>
    </location>
</feature>
<sequence>MSNQNGQYYTVPRTQQGPASSQHSYQQPGGSAQLNSWLSQPQSSGAYHNIGSYRPFATPGGVANTWGAAPSSSGATHGSGQGRRS</sequence>
<reference evidence="3" key="1">
    <citation type="journal article" date="2013" name="New Phytol.">
        <title>Comparative genomic and transcriptomic analyses reveal the hemibiotrophic stage shift of Colletotrichum fungi.</title>
        <authorList>
            <person name="Gan P."/>
            <person name="Ikeda K."/>
            <person name="Irieda H."/>
            <person name="Narusaka M."/>
            <person name="O'Connell R.J."/>
            <person name="Narusaka Y."/>
            <person name="Takano Y."/>
            <person name="Kubo Y."/>
            <person name="Shirasu K."/>
        </authorList>
    </citation>
    <scope>NUCLEOTIDE SEQUENCE [LARGE SCALE GENOMIC DNA]</scope>
    <source>
        <strain evidence="3">104-T / ATCC 96160 / CBS 514.97 / LARS 414 / MAFF 240422</strain>
    </source>
</reference>
<evidence type="ECO:0000313" key="2">
    <source>
        <dbReference type="EMBL" id="TDZ27008.1"/>
    </source>
</evidence>
<comment type="caution">
    <text evidence="2">The sequence shown here is derived from an EMBL/GenBank/DDBJ whole genome shotgun (WGS) entry which is preliminary data.</text>
</comment>
<dbReference type="AlphaFoldDB" id="N4VXP4"/>
<protein>
    <submittedName>
        <fullName evidence="2">Uncharacterized protein</fullName>
    </submittedName>
</protein>
<dbReference type="Proteomes" id="UP000014480">
    <property type="component" value="Unassembled WGS sequence"/>
</dbReference>
<keyword evidence="3" id="KW-1185">Reference proteome</keyword>
<gene>
    <name evidence="2" type="ORF">Cob_v001336</name>
</gene>